<feature type="binding site" evidence="10">
    <location>
        <begin position="185"/>
        <end position="187"/>
    </location>
    <ligand>
        <name>FAD</name>
        <dbReference type="ChEBI" id="CHEBI:57692"/>
    </ligand>
</feature>
<reference evidence="12 13" key="1">
    <citation type="submission" date="2013-08" db="EMBL/GenBank/DDBJ databases">
        <title>Genome of Pontibacillus chungwhensis.</title>
        <authorList>
            <person name="Wang Q."/>
            <person name="Wang G."/>
        </authorList>
    </citation>
    <scope>NUCLEOTIDE SEQUENCE [LARGE SCALE GENOMIC DNA]</scope>
    <source>
        <strain evidence="12 13">BH030062</strain>
    </source>
</reference>
<sequence length="305" mass="35489">MEQIMRNFFLFLSKNKAFTKMARKYGLRFGAGRFVAGETMGNTAKVIQELNAKGMDVTIDHLGEFVDNEREAKQRTEECIEAIRVISEQNLQSQLSLKMTSMGLDVSEELVLENMRKILDAGKTYDVFVTIDMEDYERCEKTLEIFKQLKSEYEGIGTVLQAYLYRTVEDIEELNAYSPNLRLVKGAYKESPKVAFPAKQDVDQNFKKIIKMHMLNGNYTAVATHDDQMIEYTKQIEKEYNIPKDQFEFQMLYGIRTERQEELVAEGYRMRVYVPYGDDWYGYFMRRLAERPANVAFVVKGVIGK</sequence>
<dbReference type="InterPro" id="IPR015659">
    <property type="entry name" value="Proline_oxidase"/>
</dbReference>
<evidence type="ECO:0000259" key="11">
    <source>
        <dbReference type="Pfam" id="PF01619"/>
    </source>
</evidence>
<dbReference type="RefSeq" id="WP_036782506.1">
    <property type="nucleotide sequence ID" value="NZ_AVBG01000005.1"/>
</dbReference>
<dbReference type="eggNOG" id="COG0506">
    <property type="taxonomic scope" value="Bacteria"/>
</dbReference>
<comment type="caution">
    <text evidence="12">The sequence shown here is derived from an EMBL/GenBank/DDBJ whole genome shotgun (WGS) entry which is preliminary data.</text>
</comment>
<evidence type="ECO:0000256" key="9">
    <source>
        <dbReference type="PIRSR" id="PIRSR000196-1"/>
    </source>
</evidence>
<dbReference type="GO" id="GO:0010133">
    <property type="term" value="P:L-proline catabolic process to L-glutamate"/>
    <property type="evidence" value="ECO:0007669"/>
    <property type="project" value="UniProtKB-UniPathway"/>
</dbReference>
<dbReference type="AlphaFoldDB" id="A0A0A2UYL6"/>
<proteinExistence type="predicted"/>
<evidence type="ECO:0000256" key="10">
    <source>
        <dbReference type="PIRSR" id="PIRSR000196-2"/>
    </source>
</evidence>
<dbReference type="Pfam" id="PF01619">
    <property type="entry name" value="Pro_dh"/>
    <property type="match status" value="1"/>
</dbReference>
<feature type="binding site" evidence="10">
    <location>
        <begin position="224"/>
        <end position="225"/>
    </location>
    <ligand>
        <name>FAD</name>
        <dbReference type="ChEBI" id="CHEBI:57692"/>
    </ligand>
</feature>
<evidence type="ECO:0000256" key="3">
    <source>
        <dbReference type="ARBA" id="ARBA00022630"/>
    </source>
</evidence>
<feature type="binding site" evidence="9">
    <location>
        <position position="287"/>
    </location>
    <ligand>
        <name>substrate</name>
    </ligand>
</feature>
<keyword evidence="6" id="KW-0560">Oxidoreductase</keyword>
<keyword evidence="3" id="KW-0285">Flavoprotein</keyword>
<feature type="domain" description="Proline dehydrogenase" evidence="11">
    <location>
        <begin position="45"/>
        <end position="298"/>
    </location>
</feature>
<evidence type="ECO:0000256" key="2">
    <source>
        <dbReference type="ARBA" id="ARBA00012695"/>
    </source>
</evidence>
<keyword evidence="7" id="KW-0642">Proline metabolism</keyword>
<evidence type="ECO:0000313" key="12">
    <source>
        <dbReference type="EMBL" id="KGP91636.1"/>
    </source>
</evidence>
<dbReference type="SUPFAM" id="SSF51730">
    <property type="entry name" value="FAD-linked oxidoreductase"/>
    <property type="match status" value="1"/>
</dbReference>
<keyword evidence="13" id="KW-1185">Reference proteome</keyword>
<comment type="pathway">
    <text evidence="1">Amino-acid degradation; L-proline degradation into L-glutamate; L-glutamate from L-proline: step 1/2.</text>
</comment>
<name>A0A0A2UYL6_9BACI</name>
<dbReference type="GO" id="GO:0000166">
    <property type="term" value="F:nucleotide binding"/>
    <property type="evidence" value="ECO:0007669"/>
    <property type="project" value="UniProtKB-KW"/>
</dbReference>
<organism evidence="12 13">
    <name type="scientific">Pontibacillus chungwhensis BH030062</name>
    <dbReference type="NCBI Taxonomy" id="1385513"/>
    <lineage>
        <taxon>Bacteria</taxon>
        <taxon>Bacillati</taxon>
        <taxon>Bacillota</taxon>
        <taxon>Bacilli</taxon>
        <taxon>Bacillales</taxon>
        <taxon>Bacillaceae</taxon>
        <taxon>Pontibacillus</taxon>
    </lineage>
</organism>
<dbReference type="Proteomes" id="UP000030153">
    <property type="component" value="Unassembled WGS sequence"/>
</dbReference>
<feature type="binding site" evidence="10">
    <location>
        <position position="199"/>
    </location>
    <ligand>
        <name>FAD</name>
        <dbReference type="ChEBI" id="CHEBI:57692"/>
    </ligand>
</feature>
<comment type="cofactor">
    <cofactor evidence="10">
        <name>FAD</name>
        <dbReference type="ChEBI" id="CHEBI:57692"/>
    </cofactor>
    <text evidence="10">Binds 1 FAD per subunit.</text>
</comment>
<dbReference type="InterPro" id="IPR029041">
    <property type="entry name" value="FAD-linked_oxidoreductase-like"/>
</dbReference>
<dbReference type="InterPro" id="IPR002872">
    <property type="entry name" value="Proline_DH_dom"/>
</dbReference>
<evidence type="ECO:0000256" key="6">
    <source>
        <dbReference type="ARBA" id="ARBA00023002"/>
    </source>
</evidence>
<dbReference type="UniPathway" id="UPA00261">
    <property type="reaction ID" value="UER00373"/>
</dbReference>
<evidence type="ECO:0000256" key="5">
    <source>
        <dbReference type="ARBA" id="ARBA00022827"/>
    </source>
</evidence>
<dbReference type="STRING" id="1385513.N780_18555"/>
<keyword evidence="5 10" id="KW-0274">FAD</keyword>
<gene>
    <name evidence="12" type="ORF">N780_18555</name>
</gene>
<dbReference type="PANTHER" id="PTHR13914">
    <property type="entry name" value="PROLINE OXIDASE"/>
    <property type="match status" value="1"/>
</dbReference>
<feature type="binding site" evidence="9">
    <location>
        <position position="98"/>
    </location>
    <ligand>
        <name>substrate</name>
    </ligand>
</feature>
<feature type="binding site" evidence="10">
    <location>
        <position position="161"/>
    </location>
    <ligand>
        <name>FAD</name>
        <dbReference type="ChEBI" id="CHEBI:57692"/>
    </ligand>
</feature>
<dbReference type="InterPro" id="IPR008219">
    <property type="entry name" value="PRODH_bac_arc"/>
</dbReference>
<accession>A0A0A2UYL6</accession>
<feature type="binding site" evidence="10">
    <location>
        <position position="133"/>
    </location>
    <ligand>
        <name>FAD</name>
        <dbReference type="ChEBI" id="CHEBI:57692"/>
    </ligand>
</feature>
<dbReference type="OrthoDB" id="9773461at2"/>
<dbReference type="EMBL" id="AVBG01000005">
    <property type="protein sequence ID" value="KGP91636.1"/>
    <property type="molecule type" value="Genomic_DNA"/>
</dbReference>
<evidence type="ECO:0000256" key="7">
    <source>
        <dbReference type="ARBA" id="ARBA00023062"/>
    </source>
</evidence>
<dbReference type="EC" id="1.5.5.2" evidence="2"/>
<feature type="binding site" evidence="9">
    <location>
        <position position="286"/>
    </location>
    <ligand>
        <name>substrate</name>
    </ligand>
</feature>
<dbReference type="PANTHER" id="PTHR13914:SF0">
    <property type="entry name" value="PROLINE DEHYDROGENASE 1, MITOCHONDRIAL"/>
    <property type="match status" value="1"/>
</dbReference>
<evidence type="ECO:0000313" key="13">
    <source>
        <dbReference type="Proteomes" id="UP000030153"/>
    </source>
</evidence>
<keyword evidence="4 10" id="KW-0547">Nucleotide-binding</keyword>
<dbReference type="PIRSF" id="PIRSF000196">
    <property type="entry name" value="Pro_dehydrog"/>
    <property type="match status" value="1"/>
</dbReference>
<protein>
    <recommendedName>
        <fullName evidence="2">proline dehydrogenase</fullName>
        <ecNumber evidence="2">1.5.5.2</ecNumber>
    </recommendedName>
</protein>
<dbReference type="Gene3D" id="3.20.20.220">
    <property type="match status" value="1"/>
</dbReference>
<evidence type="ECO:0000256" key="8">
    <source>
        <dbReference type="ARBA" id="ARBA00048779"/>
    </source>
</evidence>
<evidence type="ECO:0000256" key="1">
    <source>
        <dbReference type="ARBA" id="ARBA00004739"/>
    </source>
</evidence>
<dbReference type="GO" id="GO:0004657">
    <property type="term" value="F:proline dehydrogenase activity"/>
    <property type="evidence" value="ECO:0007669"/>
    <property type="project" value="UniProtKB-EC"/>
</dbReference>
<comment type="catalytic activity">
    <reaction evidence="8">
        <text>L-proline + a quinone = (S)-1-pyrroline-5-carboxylate + a quinol + H(+)</text>
        <dbReference type="Rhea" id="RHEA:23784"/>
        <dbReference type="ChEBI" id="CHEBI:15378"/>
        <dbReference type="ChEBI" id="CHEBI:17388"/>
        <dbReference type="ChEBI" id="CHEBI:24646"/>
        <dbReference type="ChEBI" id="CHEBI:60039"/>
        <dbReference type="ChEBI" id="CHEBI:132124"/>
        <dbReference type="EC" id="1.5.5.2"/>
    </reaction>
</comment>
<evidence type="ECO:0000256" key="4">
    <source>
        <dbReference type="ARBA" id="ARBA00022741"/>
    </source>
</evidence>